<dbReference type="PROSITE" id="PS51257">
    <property type="entry name" value="PROKAR_LIPOPROTEIN"/>
    <property type="match status" value="1"/>
</dbReference>
<evidence type="ECO:0000313" key="2">
    <source>
        <dbReference type="Proteomes" id="UP000184085"/>
    </source>
</evidence>
<gene>
    <name evidence="1" type="ORF">KARMA_1876</name>
</gene>
<accession>A0A1M4N0W0</accession>
<evidence type="ECO:0008006" key="3">
    <source>
        <dbReference type="Google" id="ProtNLM"/>
    </source>
</evidence>
<protein>
    <recommendedName>
        <fullName evidence="3">Glycine zipper family protein</fullName>
    </recommendedName>
</protein>
<proteinExistence type="predicted"/>
<dbReference type="EMBL" id="FMJB01000047">
    <property type="protein sequence ID" value="SCM67674.1"/>
    <property type="molecule type" value="Genomic_DNA"/>
</dbReference>
<evidence type="ECO:0000313" key="1">
    <source>
        <dbReference type="EMBL" id="SCM67674.1"/>
    </source>
</evidence>
<reference evidence="2" key="1">
    <citation type="submission" date="2016-09" db="EMBL/GenBank/DDBJ databases">
        <authorList>
            <person name="Wibberg D."/>
        </authorList>
    </citation>
    <scope>NUCLEOTIDE SEQUENCE [LARGE SCALE GENOMIC DNA]</scope>
</reference>
<dbReference type="Proteomes" id="UP000184085">
    <property type="component" value="Unassembled WGS sequence"/>
</dbReference>
<name>A0A1M4N0W0_9RHOB</name>
<keyword evidence="2" id="KW-1185">Reference proteome</keyword>
<dbReference type="AlphaFoldDB" id="A0A1M4N0W0"/>
<organism evidence="1 2">
    <name type="scientific">Donghicola eburneus</name>
    <dbReference type="NCBI Taxonomy" id="393278"/>
    <lineage>
        <taxon>Bacteria</taxon>
        <taxon>Pseudomonadati</taxon>
        <taxon>Pseudomonadota</taxon>
        <taxon>Alphaproteobacteria</taxon>
        <taxon>Rhodobacterales</taxon>
        <taxon>Roseobacteraceae</taxon>
        <taxon>Donghicola</taxon>
    </lineage>
</organism>
<sequence length="124" mass="12517">MEGYSKHFILALFAGTLLSACGDSGANYTPINDGPTTIGFQSDLAACQRLAKNQTQLTQETYGAAAIGAAAGALLSAVADDDDMVGNALGGAAILGGTVAVENQDKKEDIVINCMKGRGHAVVG</sequence>